<sequence>MITPVSIDKIIEELDSNKIYEKQVIKEKITKEITINFARTATPYIAFLTEGVCVTYLDSPFDHQRRILEFLVDKAILGLEMITKEEMVCPKFTQIQKGATVFFIELEYLLNYLSIRPSFSEFLIKYIVESEKRISRRLFTLSNFSRRKKVLSAFIELIEESGIEREGEWFVLPYGIKSKDLTNFCNVDKSFFYKMMKEFFLKGILQYTEDRRMKLNKKKLQAEMLSD</sequence>
<dbReference type="RefSeq" id="WP_185371929.1">
    <property type="nucleotide sequence ID" value="NZ_JAARRM010000001.1"/>
</dbReference>
<dbReference type="EMBL" id="JAARRM010000001">
    <property type="protein sequence ID" value="MBC1520350.1"/>
    <property type="molecule type" value="Genomic_DNA"/>
</dbReference>
<reference evidence="2 3" key="1">
    <citation type="submission" date="2020-03" db="EMBL/GenBank/DDBJ databases">
        <title>Soil Listeria distribution.</title>
        <authorList>
            <person name="Liao J."/>
            <person name="Wiedmann M."/>
        </authorList>
    </citation>
    <scope>NUCLEOTIDE SEQUENCE [LARGE SCALE GENOMIC DNA]</scope>
    <source>
        <strain evidence="2 3">FSL L7-1507</strain>
    </source>
</reference>
<protein>
    <submittedName>
        <fullName evidence="2">Crp/Fnr family transcriptional regulator</fullName>
    </submittedName>
</protein>
<evidence type="ECO:0000256" key="1">
    <source>
        <dbReference type="ARBA" id="ARBA00023159"/>
    </source>
</evidence>
<name>A0A841ZMX0_9LIST</name>
<gene>
    <name evidence="2" type="ORF">HB912_01665</name>
</gene>
<keyword evidence="1" id="KW-0010">Activator</keyword>
<dbReference type="InterPro" id="IPR014710">
    <property type="entry name" value="RmlC-like_jellyroll"/>
</dbReference>
<dbReference type="AlphaFoldDB" id="A0A841ZMX0"/>
<accession>A0A841ZMX0</accession>
<dbReference type="Proteomes" id="UP000559885">
    <property type="component" value="Unassembled WGS sequence"/>
</dbReference>
<evidence type="ECO:0000313" key="3">
    <source>
        <dbReference type="Proteomes" id="UP000559885"/>
    </source>
</evidence>
<comment type="caution">
    <text evidence="2">The sequence shown here is derived from an EMBL/GenBank/DDBJ whole genome shotgun (WGS) entry which is preliminary data.</text>
</comment>
<proteinExistence type="predicted"/>
<dbReference type="Gene3D" id="2.60.120.10">
    <property type="entry name" value="Jelly Rolls"/>
    <property type="match status" value="1"/>
</dbReference>
<dbReference type="InterPro" id="IPR018490">
    <property type="entry name" value="cNMP-bd_dom_sf"/>
</dbReference>
<organism evidence="2 3">
    <name type="scientific">Listeria aquatica</name>
    <dbReference type="NCBI Taxonomy" id="1494960"/>
    <lineage>
        <taxon>Bacteria</taxon>
        <taxon>Bacillati</taxon>
        <taxon>Bacillota</taxon>
        <taxon>Bacilli</taxon>
        <taxon>Bacillales</taxon>
        <taxon>Listeriaceae</taxon>
        <taxon>Listeria</taxon>
    </lineage>
</organism>
<dbReference type="SUPFAM" id="SSF51206">
    <property type="entry name" value="cAMP-binding domain-like"/>
    <property type="match status" value="1"/>
</dbReference>
<evidence type="ECO:0000313" key="2">
    <source>
        <dbReference type="EMBL" id="MBC1520350.1"/>
    </source>
</evidence>